<evidence type="ECO:0000313" key="10">
    <source>
        <dbReference type="EMBL" id="MFD1783854.1"/>
    </source>
</evidence>
<dbReference type="CDD" id="cd16913">
    <property type="entry name" value="YkuD_like"/>
    <property type="match status" value="1"/>
</dbReference>
<dbReference type="PROSITE" id="PS51257">
    <property type="entry name" value="PROKAR_LIPOPROTEIN"/>
    <property type="match status" value="1"/>
</dbReference>
<evidence type="ECO:0000256" key="1">
    <source>
        <dbReference type="ARBA" id="ARBA00004752"/>
    </source>
</evidence>
<dbReference type="PANTHER" id="PTHR30582:SF30">
    <property type="entry name" value="BLR4375 PROTEIN"/>
    <property type="match status" value="1"/>
</dbReference>
<keyword evidence="6 7" id="KW-0961">Cell wall biogenesis/degradation</keyword>
<evidence type="ECO:0000256" key="6">
    <source>
        <dbReference type="ARBA" id="ARBA00023316"/>
    </source>
</evidence>
<evidence type="ECO:0000256" key="7">
    <source>
        <dbReference type="PROSITE-ProRule" id="PRU01373"/>
    </source>
</evidence>
<protein>
    <submittedName>
        <fullName evidence="10">L,D-transpeptidase family protein</fullName>
    </submittedName>
</protein>
<keyword evidence="8" id="KW-0732">Signal</keyword>
<feature type="active site" description="Nucleophile" evidence="7">
    <location>
        <position position="333"/>
    </location>
</feature>
<sequence>MKHYRRSLAMTAAALALAACSEMVIKADQAEKAPSAAAGGDASKATAAAAPAAPSANPLAQGIDKAAFSTASVETEPGRQMMIRAQVLLDRAHFSPGVIDGLYGENVRQAIAAFEAANGLPVDGQIDAQVFEKLAAGDSTPIMQDYVITEADVKGPFTPKIPTDYEDMAKLERLAYTGPAELLAEKFHMDEELLRALNPGVDFSKAGTTILVARPGADKLSAQVARIEVDKAEREVRAFDAGGKLLAVYPATVGSSELPAPSGRWEVAAVASDPTWNYDPEKLSFGKAKTKLTIPAGPNNPVGSIWIDLTKDTYGIHGAPDPDTIGKTASHGCVRLTNWDAEELGAAVSKGTEVVFVGTEGATGRAA</sequence>
<dbReference type="InterPro" id="IPR038063">
    <property type="entry name" value="Transpep_catalytic_dom"/>
</dbReference>
<dbReference type="SUPFAM" id="SSF141523">
    <property type="entry name" value="L,D-transpeptidase catalytic domain-like"/>
    <property type="match status" value="1"/>
</dbReference>
<dbReference type="RefSeq" id="WP_377282954.1">
    <property type="nucleotide sequence ID" value="NZ_JBHRSI010000008.1"/>
</dbReference>
<organism evidence="10 11">
    <name type="scientific">Phenylobacterium terrae</name>
    <dbReference type="NCBI Taxonomy" id="2665495"/>
    <lineage>
        <taxon>Bacteria</taxon>
        <taxon>Pseudomonadati</taxon>
        <taxon>Pseudomonadota</taxon>
        <taxon>Alphaproteobacteria</taxon>
        <taxon>Caulobacterales</taxon>
        <taxon>Caulobacteraceae</taxon>
        <taxon>Phenylobacterium</taxon>
    </lineage>
</organism>
<dbReference type="Pfam" id="PF01471">
    <property type="entry name" value="PG_binding_1"/>
    <property type="match status" value="1"/>
</dbReference>
<dbReference type="PROSITE" id="PS52029">
    <property type="entry name" value="LD_TPASE"/>
    <property type="match status" value="1"/>
</dbReference>
<evidence type="ECO:0000259" key="9">
    <source>
        <dbReference type="PROSITE" id="PS52029"/>
    </source>
</evidence>
<evidence type="ECO:0000256" key="2">
    <source>
        <dbReference type="ARBA" id="ARBA00005992"/>
    </source>
</evidence>
<dbReference type="Gene3D" id="1.10.101.10">
    <property type="entry name" value="PGBD-like superfamily/PGBD"/>
    <property type="match status" value="1"/>
</dbReference>
<feature type="domain" description="L,D-TPase catalytic" evidence="9">
    <location>
        <begin position="225"/>
        <end position="357"/>
    </location>
</feature>
<dbReference type="InterPro" id="IPR005490">
    <property type="entry name" value="LD_TPept_cat_dom"/>
</dbReference>
<keyword evidence="5 7" id="KW-0573">Peptidoglycan synthesis</keyword>
<dbReference type="InterPro" id="IPR050979">
    <property type="entry name" value="LD-transpeptidase"/>
</dbReference>
<dbReference type="Gene3D" id="2.40.440.10">
    <property type="entry name" value="L,D-transpeptidase catalytic domain-like"/>
    <property type="match status" value="1"/>
</dbReference>
<accession>A0ABW4N0Y4</accession>
<evidence type="ECO:0000313" key="11">
    <source>
        <dbReference type="Proteomes" id="UP001597237"/>
    </source>
</evidence>
<feature type="chain" id="PRO_5046951696" evidence="8">
    <location>
        <begin position="19"/>
        <end position="367"/>
    </location>
</feature>
<keyword evidence="4 7" id="KW-0133">Cell shape</keyword>
<evidence type="ECO:0000256" key="8">
    <source>
        <dbReference type="SAM" id="SignalP"/>
    </source>
</evidence>
<comment type="pathway">
    <text evidence="1 7">Cell wall biogenesis; peptidoglycan biosynthesis.</text>
</comment>
<keyword evidence="11" id="KW-1185">Reference proteome</keyword>
<dbReference type="SUPFAM" id="SSF47090">
    <property type="entry name" value="PGBD-like"/>
    <property type="match status" value="1"/>
</dbReference>
<dbReference type="Pfam" id="PF03734">
    <property type="entry name" value="YkuD"/>
    <property type="match status" value="1"/>
</dbReference>
<dbReference type="PANTHER" id="PTHR30582">
    <property type="entry name" value="L,D-TRANSPEPTIDASE"/>
    <property type="match status" value="1"/>
</dbReference>
<name>A0ABW4N0Y4_9CAUL</name>
<gene>
    <name evidence="10" type="ORF">ACFSC0_10655</name>
</gene>
<dbReference type="InterPro" id="IPR036365">
    <property type="entry name" value="PGBD-like_sf"/>
</dbReference>
<dbReference type="Proteomes" id="UP001597237">
    <property type="component" value="Unassembled WGS sequence"/>
</dbReference>
<evidence type="ECO:0000256" key="4">
    <source>
        <dbReference type="ARBA" id="ARBA00022960"/>
    </source>
</evidence>
<comment type="caution">
    <text evidence="10">The sequence shown here is derived from an EMBL/GenBank/DDBJ whole genome shotgun (WGS) entry which is preliminary data.</text>
</comment>
<evidence type="ECO:0000256" key="3">
    <source>
        <dbReference type="ARBA" id="ARBA00022679"/>
    </source>
</evidence>
<feature type="signal peptide" evidence="8">
    <location>
        <begin position="1"/>
        <end position="18"/>
    </location>
</feature>
<dbReference type="InterPro" id="IPR036366">
    <property type="entry name" value="PGBDSf"/>
</dbReference>
<keyword evidence="3" id="KW-0808">Transferase</keyword>
<feature type="active site" description="Proton donor/acceptor" evidence="7">
    <location>
        <position position="317"/>
    </location>
</feature>
<evidence type="ECO:0000256" key="5">
    <source>
        <dbReference type="ARBA" id="ARBA00022984"/>
    </source>
</evidence>
<proteinExistence type="inferred from homology"/>
<dbReference type="EMBL" id="JBHUEY010000001">
    <property type="protein sequence ID" value="MFD1783854.1"/>
    <property type="molecule type" value="Genomic_DNA"/>
</dbReference>
<dbReference type="InterPro" id="IPR002477">
    <property type="entry name" value="Peptidoglycan-bd-like"/>
</dbReference>
<comment type="similarity">
    <text evidence="2">Belongs to the YkuD family.</text>
</comment>
<reference evidence="11" key="1">
    <citation type="journal article" date="2019" name="Int. J. Syst. Evol. Microbiol.">
        <title>The Global Catalogue of Microorganisms (GCM) 10K type strain sequencing project: providing services to taxonomists for standard genome sequencing and annotation.</title>
        <authorList>
            <consortium name="The Broad Institute Genomics Platform"/>
            <consortium name="The Broad Institute Genome Sequencing Center for Infectious Disease"/>
            <person name="Wu L."/>
            <person name="Ma J."/>
        </authorList>
    </citation>
    <scope>NUCLEOTIDE SEQUENCE [LARGE SCALE GENOMIC DNA]</scope>
    <source>
        <strain evidence="11">DFY28</strain>
    </source>
</reference>